<dbReference type="eggNOG" id="COG3860">
    <property type="taxonomic scope" value="Bacteria"/>
</dbReference>
<evidence type="ECO:0000313" key="2">
    <source>
        <dbReference type="Proteomes" id="UP000001572"/>
    </source>
</evidence>
<dbReference type="HOGENOM" id="CLU_146070_1_0_9"/>
<proteinExistence type="predicted"/>
<protein>
    <recommendedName>
        <fullName evidence="3">GIY-YIG domain-containing protein</fullName>
    </recommendedName>
</protein>
<accession>A6TPE2</accession>
<dbReference type="CDD" id="cd10451">
    <property type="entry name" value="GIY-YIG_LuxR_like"/>
    <property type="match status" value="1"/>
</dbReference>
<sequence length="116" mass="13842">MDRKKELKEIYKNTKPDMGIYIVRSNTKEKCHIEGTEDLKGTMNSARFKLNSGNYPNRELQEDWNKKGPSGFTMEILENLECPEDEIKDDYKEELTILKMIWEEKLSKRGLEFYKR</sequence>
<organism evidence="1 2">
    <name type="scientific">Alkaliphilus metalliredigens (strain QYMF)</name>
    <dbReference type="NCBI Taxonomy" id="293826"/>
    <lineage>
        <taxon>Bacteria</taxon>
        <taxon>Bacillati</taxon>
        <taxon>Bacillota</taxon>
        <taxon>Clostridia</taxon>
        <taxon>Peptostreptococcales</taxon>
        <taxon>Natronincolaceae</taxon>
        <taxon>Alkaliphilus</taxon>
    </lineage>
</organism>
<gene>
    <name evidence="1" type="ordered locus">Amet_1895</name>
</gene>
<dbReference type="InterPro" id="IPR035901">
    <property type="entry name" value="GIY-YIG_endonuc_sf"/>
</dbReference>
<name>A6TPE2_ALKMQ</name>
<dbReference type="EMBL" id="CP000724">
    <property type="protein sequence ID" value="ABR48060.1"/>
    <property type="molecule type" value="Genomic_DNA"/>
</dbReference>
<keyword evidence="2" id="KW-1185">Reference proteome</keyword>
<dbReference type="KEGG" id="amt:Amet_1895"/>
<dbReference type="RefSeq" id="WP_012063094.1">
    <property type="nucleotide sequence ID" value="NC_009633.1"/>
</dbReference>
<evidence type="ECO:0008006" key="3">
    <source>
        <dbReference type="Google" id="ProtNLM"/>
    </source>
</evidence>
<dbReference type="Gene3D" id="3.40.1440.10">
    <property type="entry name" value="GIY-YIG endonuclease"/>
    <property type="match status" value="1"/>
</dbReference>
<dbReference type="AlphaFoldDB" id="A6TPE2"/>
<dbReference type="STRING" id="293826.Amet_1895"/>
<evidence type="ECO:0000313" key="1">
    <source>
        <dbReference type="EMBL" id="ABR48060.1"/>
    </source>
</evidence>
<reference evidence="2" key="1">
    <citation type="journal article" date="2016" name="Genome Announc.">
        <title>Complete genome sequence of Alkaliphilus metalliredigens strain QYMF, an alkaliphilic and metal-reducing bacterium isolated from borax-contaminated leachate ponds.</title>
        <authorList>
            <person name="Hwang C."/>
            <person name="Copeland A."/>
            <person name="Lucas S."/>
            <person name="Lapidus A."/>
            <person name="Barry K."/>
            <person name="Detter J.C."/>
            <person name="Glavina Del Rio T."/>
            <person name="Hammon N."/>
            <person name="Israni S."/>
            <person name="Dalin E."/>
            <person name="Tice H."/>
            <person name="Pitluck S."/>
            <person name="Chertkov O."/>
            <person name="Brettin T."/>
            <person name="Bruce D."/>
            <person name="Han C."/>
            <person name="Schmutz J."/>
            <person name="Larimer F."/>
            <person name="Land M.L."/>
            <person name="Hauser L."/>
            <person name="Kyrpides N."/>
            <person name="Mikhailova N."/>
            <person name="Ye Q."/>
            <person name="Zhou J."/>
            <person name="Richardson P."/>
            <person name="Fields M.W."/>
        </authorList>
    </citation>
    <scope>NUCLEOTIDE SEQUENCE [LARGE SCALE GENOMIC DNA]</scope>
    <source>
        <strain evidence="2">QYMF</strain>
    </source>
</reference>
<dbReference type="OrthoDB" id="9789954at2"/>
<dbReference type="Proteomes" id="UP000001572">
    <property type="component" value="Chromosome"/>
</dbReference>